<feature type="domain" description="ATPase AAA-type core" evidence="2">
    <location>
        <begin position="245"/>
        <end position="354"/>
    </location>
</feature>
<dbReference type="Gene3D" id="3.40.50.300">
    <property type="entry name" value="P-loop containing nucleotide triphosphate hydrolases"/>
    <property type="match status" value="2"/>
</dbReference>
<comment type="caution">
    <text evidence="3">The sequence shown here is derived from an EMBL/GenBank/DDBJ whole genome shotgun (WGS) entry which is preliminary data.</text>
</comment>
<dbReference type="InterPro" id="IPR027417">
    <property type="entry name" value="P-loop_NTPase"/>
</dbReference>
<dbReference type="SUPFAM" id="SSF52172">
    <property type="entry name" value="CheY-like"/>
    <property type="match status" value="1"/>
</dbReference>
<dbReference type="GO" id="GO:0016887">
    <property type="term" value="F:ATP hydrolysis activity"/>
    <property type="evidence" value="ECO:0007669"/>
    <property type="project" value="InterPro"/>
</dbReference>
<dbReference type="InterPro" id="IPR003959">
    <property type="entry name" value="ATPase_AAA_core"/>
</dbReference>
<dbReference type="GO" id="GO:0005524">
    <property type="term" value="F:ATP binding"/>
    <property type="evidence" value="ECO:0007669"/>
    <property type="project" value="InterPro"/>
</dbReference>
<dbReference type="PANTHER" id="PTHR43581">
    <property type="entry name" value="ATP/GTP PHOSPHATASE"/>
    <property type="match status" value="1"/>
</dbReference>
<evidence type="ECO:0000313" key="3">
    <source>
        <dbReference type="EMBL" id="KYF58918.1"/>
    </source>
</evidence>
<name>A0A150PU08_SORCE</name>
<dbReference type="AlphaFoldDB" id="A0A150PU08"/>
<feature type="region of interest" description="Disordered" evidence="1">
    <location>
        <begin position="374"/>
        <end position="397"/>
    </location>
</feature>
<dbReference type="InterPro" id="IPR051396">
    <property type="entry name" value="Bact_Antivir_Def_Nuclease"/>
</dbReference>
<dbReference type="PANTHER" id="PTHR43581:SF2">
    <property type="entry name" value="EXCINUCLEASE ATPASE SUBUNIT"/>
    <property type="match status" value="1"/>
</dbReference>
<accession>A0A150PU08</accession>
<proteinExistence type="predicted"/>
<dbReference type="InterPro" id="IPR011006">
    <property type="entry name" value="CheY-like_superfamily"/>
</dbReference>
<dbReference type="SUPFAM" id="SSF52540">
    <property type="entry name" value="P-loop containing nucleoside triphosphate hydrolases"/>
    <property type="match status" value="1"/>
</dbReference>
<reference evidence="3 4" key="1">
    <citation type="submission" date="2014-02" db="EMBL/GenBank/DDBJ databases">
        <title>The small core and large imbalanced accessory genome model reveals a collaborative survival strategy of Sorangium cellulosum strains in nature.</title>
        <authorList>
            <person name="Han K."/>
            <person name="Peng R."/>
            <person name="Blom J."/>
            <person name="Li Y.-Z."/>
        </authorList>
    </citation>
    <scope>NUCLEOTIDE SEQUENCE [LARGE SCALE GENOMIC DNA]</scope>
    <source>
        <strain evidence="3 4">So0157-25</strain>
    </source>
</reference>
<evidence type="ECO:0000259" key="2">
    <source>
        <dbReference type="Pfam" id="PF13304"/>
    </source>
</evidence>
<organism evidence="3 4">
    <name type="scientific">Sorangium cellulosum</name>
    <name type="common">Polyangium cellulosum</name>
    <dbReference type="NCBI Taxonomy" id="56"/>
    <lineage>
        <taxon>Bacteria</taxon>
        <taxon>Pseudomonadati</taxon>
        <taxon>Myxococcota</taxon>
        <taxon>Polyangia</taxon>
        <taxon>Polyangiales</taxon>
        <taxon>Polyangiaceae</taxon>
        <taxon>Sorangium</taxon>
    </lineage>
</organism>
<dbReference type="Pfam" id="PF13304">
    <property type="entry name" value="AAA_21"/>
    <property type="match status" value="1"/>
</dbReference>
<protein>
    <recommendedName>
        <fullName evidence="2">ATPase AAA-type core domain-containing protein</fullName>
    </recommendedName>
</protein>
<dbReference type="Proteomes" id="UP000075420">
    <property type="component" value="Unassembled WGS sequence"/>
</dbReference>
<gene>
    <name evidence="3" type="ORF">BE08_31435</name>
</gene>
<evidence type="ECO:0000256" key="1">
    <source>
        <dbReference type="SAM" id="MobiDB-lite"/>
    </source>
</evidence>
<sequence length="458" mass="50379">MNARATPSLRIARLVIENFRTFRGPTEIAFTSGSTADAMPVFHGANGAGKSNALAAIDLFFRVASYCLRSVAGAGGTSHPDAALKLPWGVRDDHFGLWMNHRSWPPGVRDPQRIEVHFDDPGLGALRVTLTPAGNEVLLRLEKRMPAPANRWGVPRGGKNAGGFVLKDGTGEVLPIDEISPLQNALEAPLGPGSKPFFLLDARRRDFRAIGEGVPRDEGSSTLSAATAERLLALATSLDPEETERWRVFVELIHRFKTLSDREISVLRAPMASGEVTDLRFEVRGKQILRLSELSSGEQQVVALVAAVLTSRAALVAIEEPEMSLHPENQKLVRDILLEQVQRGIVDQIFLESHVQVFDGPEVLRFSRSPEGDTLVTRQSSRSDRETRARARASGADEQWVTPDGYTQLPAEMRSNLGLQNGGYLWFLRSRPEGRWEAWTEAELDEQLGLGDKSSKDA</sequence>
<dbReference type="EMBL" id="JELY01000568">
    <property type="protein sequence ID" value="KYF58918.1"/>
    <property type="molecule type" value="Genomic_DNA"/>
</dbReference>
<evidence type="ECO:0000313" key="4">
    <source>
        <dbReference type="Proteomes" id="UP000075420"/>
    </source>
</evidence>